<evidence type="ECO:0000313" key="1">
    <source>
        <dbReference type="EMBL" id="PCK23839.1"/>
    </source>
</evidence>
<dbReference type="Proteomes" id="UP000230886">
    <property type="component" value="Unassembled WGS sequence"/>
</dbReference>
<name>A0A1X0LP29_RHOSG</name>
<protein>
    <submittedName>
        <fullName evidence="1">Uncharacterized protein</fullName>
    </submittedName>
</protein>
<comment type="caution">
    <text evidence="1">The sequence shown here is derived from an EMBL/GenBank/DDBJ whole genome shotgun (WGS) entry which is preliminary data.</text>
</comment>
<dbReference type="EMBL" id="NOVD01000044">
    <property type="protein sequence ID" value="PCK23839.1"/>
    <property type="molecule type" value="Genomic_DNA"/>
</dbReference>
<reference evidence="1 2" key="1">
    <citation type="submission" date="2017-07" db="EMBL/GenBank/DDBJ databases">
        <title>Draft sequence of Rhodococcus enclensis 23b-28.</title>
        <authorList>
            <person name="Besaury L."/>
            <person name="Sancelme M."/>
            <person name="Amato P."/>
            <person name="Lallement A."/>
            <person name="Delort A.-M."/>
        </authorList>
    </citation>
    <scope>NUCLEOTIDE SEQUENCE [LARGE SCALE GENOMIC DNA]</scope>
    <source>
        <strain evidence="1 2">23b-28</strain>
    </source>
</reference>
<sequence length="163" mass="17079">MQETVHHRVGITVVRRCAIGVLAVAAIMSAGCSPGAGSVDSLSAGAGERCASGCADFGTEVEFSCRFQASLCADSLSRKSALVRSIDESSVSRLARAWTGQSSSPIEIFNRSVDRFISLDCAVPADKDTHAADSGMSADRCAFLAASAEQQFRTMTLLLTPAR</sequence>
<evidence type="ECO:0000313" key="2">
    <source>
        <dbReference type="Proteomes" id="UP000230886"/>
    </source>
</evidence>
<organism evidence="1 2">
    <name type="scientific">Rhodococcus qingshengii</name>
    <dbReference type="NCBI Taxonomy" id="334542"/>
    <lineage>
        <taxon>Bacteria</taxon>
        <taxon>Bacillati</taxon>
        <taxon>Actinomycetota</taxon>
        <taxon>Actinomycetes</taxon>
        <taxon>Mycobacteriales</taxon>
        <taxon>Nocardiaceae</taxon>
        <taxon>Rhodococcus</taxon>
        <taxon>Rhodococcus erythropolis group</taxon>
    </lineage>
</organism>
<proteinExistence type="predicted"/>
<accession>A0A1X0LP29</accession>
<dbReference type="RefSeq" id="WP_063315418.1">
    <property type="nucleotide sequence ID" value="NZ_CP054207.1"/>
</dbReference>
<accession>A0A2A5J3Q3</accession>
<gene>
    <name evidence="1" type="ORF">CHR55_29100</name>
</gene>
<dbReference type="AlphaFoldDB" id="A0A1X0LP29"/>